<dbReference type="EMBL" id="BAAAQD010000012">
    <property type="protein sequence ID" value="GAA1531901.1"/>
    <property type="molecule type" value="Genomic_DNA"/>
</dbReference>
<feature type="transmembrane region" description="Helical" evidence="1">
    <location>
        <begin position="870"/>
        <end position="892"/>
    </location>
</feature>
<gene>
    <name evidence="2" type="ORF">GCM10009827_057070</name>
</gene>
<comment type="caution">
    <text evidence="2">The sequence shown here is derived from an EMBL/GenBank/DDBJ whole genome shotgun (WGS) entry which is preliminary data.</text>
</comment>
<dbReference type="Proteomes" id="UP001501470">
    <property type="component" value="Unassembled WGS sequence"/>
</dbReference>
<evidence type="ECO:0000313" key="2">
    <source>
        <dbReference type="EMBL" id="GAA1531901.1"/>
    </source>
</evidence>
<feature type="transmembrane region" description="Helical" evidence="1">
    <location>
        <begin position="836"/>
        <end position="858"/>
    </location>
</feature>
<dbReference type="RefSeq" id="WP_344505295.1">
    <property type="nucleotide sequence ID" value="NZ_BAAAQD010000012.1"/>
</dbReference>
<accession>A0ABP4LUH1</accession>
<organism evidence="2 3">
    <name type="scientific">Dactylosporangium maewongense</name>
    <dbReference type="NCBI Taxonomy" id="634393"/>
    <lineage>
        <taxon>Bacteria</taxon>
        <taxon>Bacillati</taxon>
        <taxon>Actinomycetota</taxon>
        <taxon>Actinomycetes</taxon>
        <taxon>Micromonosporales</taxon>
        <taxon>Micromonosporaceae</taxon>
        <taxon>Dactylosporangium</taxon>
    </lineage>
</organism>
<keyword evidence="1" id="KW-1133">Transmembrane helix</keyword>
<keyword evidence="1" id="KW-0472">Membrane</keyword>
<name>A0ABP4LUH1_9ACTN</name>
<reference evidence="3" key="1">
    <citation type="journal article" date="2019" name="Int. J. Syst. Evol. Microbiol.">
        <title>The Global Catalogue of Microorganisms (GCM) 10K type strain sequencing project: providing services to taxonomists for standard genome sequencing and annotation.</title>
        <authorList>
            <consortium name="The Broad Institute Genomics Platform"/>
            <consortium name="The Broad Institute Genome Sequencing Center for Infectious Disease"/>
            <person name="Wu L."/>
            <person name="Ma J."/>
        </authorList>
    </citation>
    <scope>NUCLEOTIDE SEQUENCE [LARGE SCALE GENOMIC DNA]</scope>
    <source>
        <strain evidence="3">JCM 15933</strain>
    </source>
</reference>
<keyword evidence="3" id="KW-1185">Reference proteome</keyword>
<feature type="transmembrane region" description="Helical" evidence="1">
    <location>
        <begin position="907"/>
        <end position="925"/>
    </location>
</feature>
<evidence type="ECO:0000313" key="3">
    <source>
        <dbReference type="Proteomes" id="UP001501470"/>
    </source>
</evidence>
<sequence length="990" mass="105633">MSGNTRLSILRPHDLLILDFELVNLEISADGAALVPQDAAAGAFVVVHFPPQALAETVWANAVGVNPPIRTAMTGPTRLVFRIPDGATVPLTTDHLLAWEHWKPVLAPIALPRGTAPDAAIPPPALPVAMETAIEFPWRLVLSPDVMGRWRTDNSANAAQLHQLWCAVLYTVDGDGVVESADVRALAALAGPEPFDTSLDASRRRQIVQLSSNFQLPLPSSAGAPFFTPVPLRAKRLELTTLGANAELEAGWDFPLIPPDQPEFMPWDLRSYQHTTALGRDHLVRTVAVGYLCGTGHRAVIIETIERLPTNPRVVGHSPSGGGLFGATGYLLGTTLEVVLLQPVVDYGPLAASFAHGGREMPLRSIRITTTSARIAPREHVEEEPFWLRDPDGQKLMFHAVGTDIAKSFVDFSLPLMFVPYGQIGEHRRIREVFDNLTFTDASTIDLAGQAVTYAPPGDKAGSTVLKTGSVRYDIEQPPHEADPQPAHAMKVAGAPPSYVPRFLPRVASLMASVPAVDDLLGTCQQQELVLASVYLEHDIDGDDNRAQTFVSFVQDLPLALSSQRGGGLVSPTSVAKALSRSLGPVSAPKELQDRKVDLSAFAKTRLLGTIPLLDLLPGDLPFDDAAAADTPVSQQQLDDPDFTLNPPRLTTRRQADLVETRFLWKPPLRKQPVGLPPSLTPPFLTIDLRGADLLLDATTRSARGGETSSAVTGRLRNATMQFVDALAVTIGSLCFHAESGKKMDVRAADVRIVFEGPLAFVNSLQSILPADGFDDPPSVTVDAQGVVAGYTLGVPSIGVGVFSLQNIALSAALSIPFTDRPAGVRFAICERHKPLLISVSLFGGGGFFAVGVSALGLEQVEAALEFGGNISLNLGIASGGVTVMAGIYFGMKGSSVELTGYLRCGGYLEVLGLISISLEFYLAFTYHQKAGNGSEVWGQASLTVCVKIAFISKSVTLSVERRFAGSGGDPSFAQSVSPSAWAGYLQSFA</sequence>
<evidence type="ECO:0000256" key="1">
    <source>
        <dbReference type="SAM" id="Phobius"/>
    </source>
</evidence>
<keyword evidence="1" id="KW-0812">Transmembrane</keyword>
<proteinExistence type="predicted"/>
<protein>
    <submittedName>
        <fullName evidence="2">Uncharacterized protein</fullName>
    </submittedName>
</protein>